<evidence type="ECO:0000313" key="1">
    <source>
        <dbReference type="EMBL" id="KAJ8434923.1"/>
    </source>
</evidence>
<keyword evidence="2" id="KW-1185">Reference proteome</keyword>
<reference evidence="1" key="1">
    <citation type="submission" date="2022-04" db="EMBL/GenBank/DDBJ databases">
        <title>Carnegiea gigantea Genome sequencing and assembly v2.</title>
        <authorList>
            <person name="Copetti D."/>
            <person name="Sanderson M.J."/>
            <person name="Burquez A."/>
            <person name="Wojciechowski M.F."/>
        </authorList>
    </citation>
    <scope>NUCLEOTIDE SEQUENCE</scope>
    <source>
        <strain evidence="1">SGP5-SGP5p</strain>
        <tissue evidence="1">Aerial part</tissue>
    </source>
</reference>
<protein>
    <submittedName>
        <fullName evidence="1">Uncharacterized protein</fullName>
    </submittedName>
</protein>
<sequence length="152" mass="16816">MGFWRSALIEGLNGVPAVTKKAGHVIVELYMFVKDEKVVHVFPLMASKIQNGRVGTDFNLTDPSFAKNSKRTPFHSRTAVPSESRFLNCLESRSSRSSAQSTIAVSVASLPKQNSLALFAQSRDLPFSHRCRLAATVGADVQKQKRQRRKKG</sequence>
<gene>
    <name evidence="1" type="ORF">Cgig2_029769</name>
</gene>
<comment type="caution">
    <text evidence="1">The sequence shown here is derived from an EMBL/GenBank/DDBJ whole genome shotgun (WGS) entry which is preliminary data.</text>
</comment>
<accession>A0A9Q1QAE3</accession>
<proteinExistence type="predicted"/>
<dbReference type="EMBL" id="JAKOGI010000445">
    <property type="protein sequence ID" value="KAJ8434923.1"/>
    <property type="molecule type" value="Genomic_DNA"/>
</dbReference>
<evidence type="ECO:0000313" key="2">
    <source>
        <dbReference type="Proteomes" id="UP001153076"/>
    </source>
</evidence>
<dbReference type="Proteomes" id="UP001153076">
    <property type="component" value="Unassembled WGS sequence"/>
</dbReference>
<dbReference type="AlphaFoldDB" id="A0A9Q1QAE3"/>
<organism evidence="1 2">
    <name type="scientific">Carnegiea gigantea</name>
    <dbReference type="NCBI Taxonomy" id="171969"/>
    <lineage>
        <taxon>Eukaryota</taxon>
        <taxon>Viridiplantae</taxon>
        <taxon>Streptophyta</taxon>
        <taxon>Embryophyta</taxon>
        <taxon>Tracheophyta</taxon>
        <taxon>Spermatophyta</taxon>
        <taxon>Magnoliopsida</taxon>
        <taxon>eudicotyledons</taxon>
        <taxon>Gunneridae</taxon>
        <taxon>Pentapetalae</taxon>
        <taxon>Caryophyllales</taxon>
        <taxon>Cactineae</taxon>
        <taxon>Cactaceae</taxon>
        <taxon>Cactoideae</taxon>
        <taxon>Echinocereeae</taxon>
        <taxon>Carnegiea</taxon>
    </lineage>
</organism>
<name>A0A9Q1QAE3_9CARY</name>